<dbReference type="AlphaFoldDB" id="A0A5C5QAV1"/>
<dbReference type="EMBL" id="VFET01000016">
    <property type="protein sequence ID" value="TWS02739.1"/>
    <property type="molecule type" value="Genomic_DNA"/>
</dbReference>
<dbReference type="Pfam" id="PF04480">
    <property type="entry name" value="DUF559"/>
    <property type="match status" value="1"/>
</dbReference>
<dbReference type="EMBL" id="LT629689">
    <property type="protein sequence ID" value="SDF71373.1"/>
    <property type="molecule type" value="Genomic_DNA"/>
</dbReference>
<reference evidence="3 5" key="2">
    <citation type="submission" date="2019-06" db="EMBL/GenBank/DDBJ databases">
        <title>Pseudomonas bimorpha sp. nov. isolated from bovine raw milk and skim milk concentrate.</title>
        <authorList>
            <person name="Hofmann K."/>
            <person name="Huptas C."/>
            <person name="Doll E."/>
            <person name="Scherer S."/>
            <person name="Wenning M."/>
        </authorList>
    </citation>
    <scope>NUCLEOTIDE SEQUENCE [LARGE SCALE GENOMIC DNA]</scope>
    <source>
        <strain evidence="3 5">DSM 17835</strain>
    </source>
</reference>
<dbReference type="InterPro" id="IPR007569">
    <property type="entry name" value="DUF559"/>
</dbReference>
<dbReference type="GeneID" id="78555136"/>
<dbReference type="PANTHER" id="PTHR38590">
    <property type="entry name" value="BLL0828 PROTEIN"/>
    <property type="match status" value="1"/>
</dbReference>
<protein>
    <submittedName>
        <fullName evidence="2">Adenine-specific DNA-methyltransferase</fullName>
    </submittedName>
    <submittedName>
        <fullName evidence="3">Endonuclease domain-containing protein</fullName>
    </submittedName>
</protein>
<dbReference type="Proteomes" id="UP000182858">
    <property type="component" value="Chromosome I"/>
</dbReference>
<evidence type="ECO:0000313" key="4">
    <source>
        <dbReference type="Proteomes" id="UP000182858"/>
    </source>
</evidence>
<keyword evidence="3" id="KW-0378">Hydrolase</keyword>
<dbReference type="RefSeq" id="WP_010565557.1">
    <property type="nucleotide sequence ID" value="NZ_FUYI01000028.1"/>
</dbReference>
<dbReference type="CDD" id="cd01038">
    <property type="entry name" value="Endonuclease_DUF559"/>
    <property type="match status" value="1"/>
</dbReference>
<proteinExistence type="predicted"/>
<dbReference type="Gene3D" id="3.40.960.10">
    <property type="entry name" value="VSR Endonuclease"/>
    <property type="match status" value="1"/>
</dbReference>
<organism evidence="3 5">
    <name type="scientific">Pseudomonas extremaustralis</name>
    <dbReference type="NCBI Taxonomy" id="359110"/>
    <lineage>
        <taxon>Bacteria</taxon>
        <taxon>Pseudomonadati</taxon>
        <taxon>Pseudomonadota</taxon>
        <taxon>Gammaproteobacteria</taxon>
        <taxon>Pseudomonadales</taxon>
        <taxon>Pseudomonadaceae</taxon>
        <taxon>Pseudomonas</taxon>
    </lineage>
</organism>
<dbReference type="GO" id="GO:0004519">
    <property type="term" value="F:endonuclease activity"/>
    <property type="evidence" value="ECO:0007669"/>
    <property type="project" value="UniProtKB-KW"/>
</dbReference>
<dbReference type="SUPFAM" id="SSF52980">
    <property type="entry name" value="Restriction endonuclease-like"/>
    <property type="match status" value="1"/>
</dbReference>
<dbReference type="InterPro" id="IPR047216">
    <property type="entry name" value="Endonuclease_DUF559_bact"/>
</dbReference>
<evidence type="ECO:0000313" key="3">
    <source>
        <dbReference type="EMBL" id="TWS02739.1"/>
    </source>
</evidence>
<keyword evidence="3" id="KW-0255">Endonuclease</keyword>
<sequence length="124" mass="14652">MPTRPTHHQRQFARYLRANQTDCEQRLWQKLRARQIAGFKFRRQYPFAPYILDFYCVEQSLAIELDGGQHYDPQHIAHDQRRTHYLNQQGIRVLRFSNLDVLAQMDAVLEQILRAVTPHPAPAG</sequence>
<gene>
    <name evidence="3" type="ORF">FIV36_19265</name>
    <name evidence="2" type="ORF">SAMN05216591_3750</name>
</gene>
<keyword evidence="4" id="KW-1185">Reference proteome</keyword>
<dbReference type="PANTHER" id="PTHR38590:SF1">
    <property type="entry name" value="BLL0828 PROTEIN"/>
    <property type="match status" value="1"/>
</dbReference>
<reference evidence="2 4" key="1">
    <citation type="submission" date="2016-10" db="EMBL/GenBank/DDBJ databases">
        <authorList>
            <person name="Varghese N."/>
            <person name="Submissions S."/>
        </authorList>
    </citation>
    <scope>NUCLEOTIDE SEQUENCE [LARGE SCALE GENOMIC DNA]</scope>
    <source>
        <strain evidence="2 4">DSM 17835</strain>
    </source>
</reference>
<dbReference type="OrthoDB" id="9798754at2"/>
<dbReference type="InterPro" id="IPR011335">
    <property type="entry name" value="Restrct_endonuc-II-like"/>
</dbReference>
<evidence type="ECO:0000313" key="2">
    <source>
        <dbReference type="EMBL" id="SDF71373.1"/>
    </source>
</evidence>
<dbReference type="Proteomes" id="UP000317951">
    <property type="component" value="Unassembled WGS sequence"/>
</dbReference>
<evidence type="ECO:0000313" key="5">
    <source>
        <dbReference type="Proteomes" id="UP000317951"/>
    </source>
</evidence>
<evidence type="ECO:0000259" key="1">
    <source>
        <dbReference type="Pfam" id="PF04480"/>
    </source>
</evidence>
<name>A0A5C5QAV1_9PSED</name>
<keyword evidence="3" id="KW-0540">Nuclease</keyword>
<accession>A0A5C5QAV1</accession>
<feature type="domain" description="DUF559" evidence="1">
    <location>
        <begin position="8"/>
        <end position="116"/>
    </location>
</feature>